<proteinExistence type="inferred from homology"/>
<dbReference type="InterPro" id="IPR008258">
    <property type="entry name" value="Transglycosylase_SLT_dom_1"/>
</dbReference>
<name>A0A1K1QTQ2_9BACT</name>
<dbReference type="InterPro" id="IPR023346">
    <property type="entry name" value="Lysozyme-like_dom_sf"/>
</dbReference>
<comment type="similarity">
    <text evidence="1">Belongs to the transglycosylase Slt family.</text>
</comment>
<dbReference type="PANTHER" id="PTHR37423">
    <property type="entry name" value="SOLUBLE LYTIC MUREIN TRANSGLYCOSYLASE-RELATED"/>
    <property type="match status" value="1"/>
</dbReference>
<dbReference type="PANTHER" id="PTHR37423:SF2">
    <property type="entry name" value="MEMBRANE-BOUND LYTIC MUREIN TRANSGLYCOSYLASE C"/>
    <property type="match status" value="1"/>
</dbReference>
<dbReference type="OrthoDB" id="9815002at2"/>
<sequence>MIRRYLHIILVCACCMITGGLSAQQVAFCGESVPMERDFVNYRLMDVIKGHLRYRNFLPALKARSEQYFPLIVPILQQYHIPEDFKYLPIVESGFTNATSIVGAQGVWQLMPATATTLGLDVSDSNDERNELLKSTHAACKYLVKLYNQLHSWTLAAAAYNCGAGNISRNIRKQGSSDYYQLILNSETAQYIYKIIAIKQLFEYPELYIPEFGYNVFNKTTVNASVFNAGSALESDKRFRSIKINIGGKSEKVAVTSLAAKMQSSKSFEDGQLVSILLLDDLQANGVYIRKQTKLSGRGWLVSNRIYVDLGFGNMVVLCDAGGKKGVTPETLKTGGEVRLQKI</sequence>
<feature type="domain" description="Transglycosylase SLT" evidence="3">
    <location>
        <begin position="81"/>
        <end position="181"/>
    </location>
</feature>
<feature type="signal peptide" evidence="2">
    <location>
        <begin position="1"/>
        <end position="23"/>
    </location>
</feature>
<accession>A0A1K1QTQ2</accession>
<gene>
    <name evidence="4" type="ORF">SAMN05661012_03037</name>
</gene>
<dbReference type="CDD" id="cd16894">
    <property type="entry name" value="MltD-like"/>
    <property type="match status" value="1"/>
</dbReference>
<dbReference type="Proteomes" id="UP000183788">
    <property type="component" value="Unassembled WGS sequence"/>
</dbReference>
<evidence type="ECO:0000256" key="2">
    <source>
        <dbReference type="SAM" id="SignalP"/>
    </source>
</evidence>
<dbReference type="Gene3D" id="1.10.530.10">
    <property type="match status" value="1"/>
</dbReference>
<reference evidence="4 5" key="1">
    <citation type="submission" date="2016-11" db="EMBL/GenBank/DDBJ databases">
        <authorList>
            <person name="Jaros S."/>
            <person name="Januszkiewicz K."/>
            <person name="Wedrychowicz H."/>
        </authorList>
    </citation>
    <scope>NUCLEOTIDE SEQUENCE [LARGE SCALE GENOMIC DNA]</scope>
    <source>
        <strain evidence="4 5">DSM 784</strain>
    </source>
</reference>
<evidence type="ECO:0000313" key="4">
    <source>
        <dbReference type="EMBL" id="SFW63057.1"/>
    </source>
</evidence>
<organism evidence="4 5">
    <name type="scientific">Chitinophaga sancti</name>
    <dbReference type="NCBI Taxonomy" id="1004"/>
    <lineage>
        <taxon>Bacteria</taxon>
        <taxon>Pseudomonadati</taxon>
        <taxon>Bacteroidota</taxon>
        <taxon>Chitinophagia</taxon>
        <taxon>Chitinophagales</taxon>
        <taxon>Chitinophagaceae</taxon>
        <taxon>Chitinophaga</taxon>
    </lineage>
</organism>
<dbReference type="Pfam" id="PF01464">
    <property type="entry name" value="SLT"/>
    <property type="match status" value="1"/>
</dbReference>
<evidence type="ECO:0000259" key="3">
    <source>
        <dbReference type="Pfam" id="PF01464"/>
    </source>
</evidence>
<dbReference type="AlphaFoldDB" id="A0A1K1QTQ2"/>
<evidence type="ECO:0000256" key="1">
    <source>
        <dbReference type="ARBA" id="ARBA00007734"/>
    </source>
</evidence>
<keyword evidence="2" id="KW-0732">Signal</keyword>
<dbReference type="EMBL" id="FPIZ01000009">
    <property type="protein sequence ID" value="SFW63057.1"/>
    <property type="molecule type" value="Genomic_DNA"/>
</dbReference>
<protein>
    <recommendedName>
        <fullName evidence="3">Transglycosylase SLT domain-containing protein</fullName>
    </recommendedName>
</protein>
<feature type="chain" id="PRO_5012927604" description="Transglycosylase SLT domain-containing protein" evidence="2">
    <location>
        <begin position="24"/>
        <end position="343"/>
    </location>
</feature>
<evidence type="ECO:0000313" key="5">
    <source>
        <dbReference type="Proteomes" id="UP000183788"/>
    </source>
</evidence>
<dbReference type="SUPFAM" id="SSF53955">
    <property type="entry name" value="Lysozyme-like"/>
    <property type="match status" value="1"/>
</dbReference>
<dbReference type="STRING" id="1004.SAMN05661012_03037"/>